<dbReference type="Proteomes" id="UP001165190">
    <property type="component" value="Unassembled WGS sequence"/>
</dbReference>
<keyword evidence="4" id="KW-1185">Reference proteome</keyword>
<feature type="coiled-coil region" evidence="1">
    <location>
        <begin position="135"/>
        <end position="183"/>
    </location>
</feature>
<protein>
    <submittedName>
        <fullName evidence="3">Uncharacterized protein</fullName>
    </submittedName>
</protein>
<sequence>MEQSCDSITVTDEDIMVAAIMLELPGLIYQSESRRRFAFTWGSRGKRSTSSKSKFAAASLPTVKPSPSPSPSPPPQLQPQSSPPPSLPSKVVGSTYAILGPSEKTLTSSPATPLSFPPSESDEKPHPLPKRKPHFNNLRKKKEQLLEIMEDFTRRNELLKKDIENKKRFYDEQKSENMELKAKKLKIGQNWRMDEADPIGGMMICWDIGGISKLSDNVGPVGLIDLNVSAEEAVGSFDLETATKARAAAQARFKRKQICRSKNYNSAARYPC</sequence>
<evidence type="ECO:0000313" key="4">
    <source>
        <dbReference type="Proteomes" id="UP001165190"/>
    </source>
</evidence>
<evidence type="ECO:0000256" key="1">
    <source>
        <dbReference type="SAM" id="Coils"/>
    </source>
</evidence>
<comment type="caution">
    <text evidence="3">The sequence shown here is derived from an EMBL/GenBank/DDBJ whole genome shotgun (WGS) entry which is preliminary data.</text>
</comment>
<keyword evidence="1" id="KW-0175">Coiled coil</keyword>
<reference evidence="3" key="1">
    <citation type="submission" date="2023-05" db="EMBL/GenBank/DDBJ databases">
        <title>Genome and transcriptome analyses reveal genes involved in the formation of fine ridges on petal epidermal cells in Hibiscus trionum.</title>
        <authorList>
            <person name="Koshimizu S."/>
            <person name="Masuda S."/>
            <person name="Ishii T."/>
            <person name="Shirasu K."/>
            <person name="Hoshino A."/>
            <person name="Arita M."/>
        </authorList>
    </citation>
    <scope>NUCLEOTIDE SEQUENCE</scope>
    <source>
        <strain evidence="3">Hamamatsu line</strain>
    </source>
</reference>
<gene>
    <name evidence="3" type="ORF">HRI_004370600</name>
</gene>
<dbReference type="PANTHER" id="PTHR37614:SF2">
    <property type="entry name" value="OS02G0121400 PROTEIN"/>
    <property type="match status" value="1"/>
</dbReference>
<name>A0A9W7MLY6_HIBTR</name>
<proteinExistence type="predicted"/>
<dbReference type="EMBL" id="BSYR01000047">
    <property type="protein sequence ID" value="GMJ07014.1"/>
    <property type="molecule type" value="Genomic_DNA"/>
</dbReference>
<dbReference type="OrthoDB" id="1721092at2759"/>
<accession>A0A9W7MLY6</accession>
<dbReference type="PANTHER" id="PTHR37614">
    <property type="entry name" value="OS02G0121400 PROTEIN"/>
    <property type="match status" value="1"/>
</dbReference>
<organism evidence="3 4">
    <name type="scientific">Hibiscus trionum</name>
    <name type="common">Flower of an hour</name>
    <dbReference type="NCBI Taxonomy" id="183268"/>
    <lineage>
        <taxon>Eukaryota</taxon>
        <taxon>Viridiplantae</taxon>
        <taxon>Streptophyta</taxon>
        <taxon>Embryophyta</taxon>
        <taxon>Tracheophyta</taxon>
        <taxon>Spermatophyta</taxon>
        <taxon>Magnoliopsida</taxon>
        <taxon>eudicotyledons</taxon>
        <taxon>Gunneridae</taxon>
        <taxon>Pentapetalae</taxon>
        <taxon>rosids</taxon>
        <taxon>malvids</taxon>
        <taxon>Malvales</taxon>
        <taxon>Malvaceae</taxon>
        <taxon>Malvoideae</taxon>
        <taxon>Hibiscus</taxon>
    </lineage>
</organism>
<evidence type="ECO:0000313" key="3">
    <source>
        <dbReference type="EMBL" id="GMJ07014.1"/>
    </source>
</evidence>
<feature type="region of interest" description="Disordered" evidence="2">
    <location>
        <begin position="41"/>
        <end position="135"/>
    </location>
</feature>
<dbReference type="AlphaFoldDB" id="A0A9W7MLY6"/>
<feature type="compositionally biased region" description="Low complexity" evidence="2">
    <location>
        <begin position="50"/>
        <end position="59"/>
    </location>
</feature>
<feature type="compositionally biased region" description="Pro residues" evidence="2">
    <location>
        <begin position="64"/>
        <end position="87"/>
    </location>
</feature>
<evidence type="ECO:0000256" key="2">
    <source>
        <dbReference type="SAM" id="MobiDB-lite"/>
    </source>
</evidence>